<dbReference type="GO" id="GO:0003676">
    <property type="term" value="F:nucleic acid binding"/>
    <property type="evidence" value="ECO:0007669"/>
    <property type="project" value="InterPro"/>
</dbReference>
<feature type="domain" description="Endonuclease NucS C-terminal" evidence="1">
    <location>
        <begin position="12"/>
        <end position="128"/>
    </location>
</feature>
<gene>
    <name evidence="2" type="ORF">LCGC14_0803760</name>
</gene>
<dbReference type="GO" id="GO:0004519">
    <property type="term" value="F:endonuclease activity"/>
    <property type="evidence" value="ECO:0007669"/>
    <property type="project" value="InterPro"/>
</dbReference>
<comment type="caution">
    <text evidence="2">The sequence shown here is derived from an EMBL/GenBank/DDBJ whole genome shotgun (WGS) entry which is preliminary data.</text>
</comment>
<evidence type="ECO:0000259" key="1">
    <source>
        <dbReference type="Pfam" id="PF01939"/>
    </source>
</evidence>
<dbReference type="Pfam" id="PF01939">
    <property type="entry name" value="NucS_C"/>
    <property type="match status" value="1"/>
</dbReference>
<accession>A0A0F9PTH8</accession>
<protein>
    <recommendedName>
        <fullName evidence="1">Endonuclease NucS C-terminal domain-containing protein</fullName>
    </recommendedName>
</protein>
<dbReference type="AlphaFoldDB" id="A0A0F9PTH8"/>
<dbReference type="InterPro" id="IPR011856">
    <property type="entry name" value="tRNA_endonuc-like_dom_sf"/>
</dbReference>
<reference evidence="2" key="1">
    <citation type="journal article" date="2015" name="Nature">
        <title>Complex archaea that bridge the gap between prokaryotes and eukaryotes.</title>
        <authorList>
            <person name="Spang A."/>
            <person name="Saw J.H."/>
            <person name="Jorgensen S.L."/>
            <person name="Zaremba-Niedzwiedzka K."/>
            <person name="Martijn J."/>
            <person name="Lind A.E."/>
            <person name="van Eijk R."/>
            <person name="Schleper C."/>
            <person name="Guy L."/>
            <person name="Ettema T.J."/>
        </authorList>
    </citation>
    <scope>NUCLEOTIDE SEQUENCE</scope>
</reference>
<dbReference type="InterPro" id="IPR048301">
    <property type="entry name" value="NucS_C"/>
</dbReference>
<organism evidence="2">
    <name type="scientific">marine sediment metagenome</name>
    <dbReference type="NCBI Taxonomy" id="412755"/>
    <lineage>
        <taxon>unclassified sequences</taxon>
        <taxon>metagenomes</taxon>
        <taxon>ecological metagenomes</taxon>
    </lineage>
</organism>
<dbReference type="EMBL" id="LAZR01002178">
    <property type="protein sequence ID" value="KKN33444.1"/>
    <property type="molecule type" value="Genomic_DNA"/>
</dbReference>
<evidence type="ECO:0000313" key="2">
    <source>
        <dbReference type="EMBL" id="KKN33444.1"/>
    </source>
</evidence>
<proteinExistence type="predicted"/>
<name>A0A0F9PTH8_9ZZZZ</name>
<sequence>MFFQERESKITEKEIQLLYQTHPYLIEKRFLSQHIIPQYSLSSGFADIVIILENEIVIIELKVDHLKYSHLLQLNGYLEDMKNEIKNGKNLRGILIGKSPKDDINNAISNLRFEIKYMILNRDVCINIKICNKCRLANDINNSVCEYCVDSSFL</sequence>
<dbReference type="Gene3D" id="3.40.1350.10">
    <property type="match status" value="1"/>
</dbReference>